<feature type="non-terminal residue" evidence="1">
    <location>
        <position position="1"/>
    </location>
</feature>
<sequence length="99" mass="10683">EEEIADDSITAEGVLDVVMEEEVEDESNTAEDLLDVEVLAGESLDVTRGAEMDVRRAADVDDVGRVSTPWLHVTGLDCGEVSMLKSGLTIFWGLPSEAM</sequence>
<gene>
    <name evidence="1" type="ORF">ALECFALPRED_011015</name>
</gene>
<keyword evidence="2" id="KW-1185">Reference proteome</keyword>
<proteinExistence type="predicted"/>
<dbReference type="AlphaFoldDB" id="A0A8H3PL06"/>
<dbReference type="Proteomes" id="UP000664203">
    <property type="component" value="Unassembled WGS sequence"/>
</dbReference>
<protein>
    <submittedName>
        <fullName evidence="1">Uncharacterized protein</fullName>
    </submittedName>
</protein>
<evidence type="ECO:0000313" key="1">
    <source>
        <dbReference type="EMBL" id="CAF9943309.1"/>
    </source>
</evidence>
<accession>A0A8H3PL06</accession>
<organism evidence="1 2">
    <name type="scientific">Alectoria fallacina</name>
    <dbReference type="NCBI Taxonomy" id="1903189"/>
    <lineage>
        <taxon>Eukaryota</taxon>
        <taxon>Fungi</taxon>
        <taxon>Dikarya</taxon>
        <taxon>Ascomycota</taxon>
        <taxon>Pezizomycotina</taxon>
        <taxon>Lecanoromycetes</taxon>
        <taxon>OSLEUM clade</taxon>
        <taxon>Lecanoromycetidae</taxon>
        <taxon>Lecanorales</taxon>
        <taxon>Lecanorineae</taxon>
        <taxon>Parmeliaceae</taxon>
        <taxon>Alectoria</taxon>
    </lineage>
</organism>
<name>A0A8H3PL06_9LECA</name>
<comment type="caution">
    <text evidence="1">The sequence shown here is derived from an EMBL/GenBank/DDBJ whole genome shotgun (WGS) entry which is preliminary data.</text>
</comment>
<reference evidence="1" key="1">
    <citation type="submission" date="2021-03" db="EMBL/GenBank/DDBJ databases">
        <authorList>
            <person name="Tagirdzhanova G."/>
        </authorList>
    </citation>
    <scope>NUCLEOTIDE SEQUENCE</scope>
</reference>
<evidence type="ECO:0000313" key="2">
    <source>
        <dbReference type="Proteomes" id="UP000664203"/>
    </source>
</evidence>
<dbReference type="EMBL" id="CAJPDR010000966">
    <property type="protein sequence ID" value="CAF9943309.1"/>
    <property type="molecule type" value="Genomic_DNA"/>
</dbReference>